<feature type="region of interest" description="Disordered" evidence="4">
    <location>
        <begin position="206"/>
        <end position="244"/>
    </location>
</feature>
<dbReference type="PANTHER" id="PTHR45296">
    <property type="entry name" value="TRANSDUCIN/WD40 REPEAT-LIKE SUPERFAMILY PROTEIN"/>
    <property type="match status" value="1"/>
</dbReference>
<protein>
    <recommendedName>
        <fullName evidence="5">Methyltransferase domain-containing protein</fullName>
    </recommendedName>
</protein>
<dbReference type="PANTHER" id="PTHR45296:SF1">
    <property type="entry name" value="TRANSDUCIN_WD40 REPEAT-LIKE SUPERFAMILY PROTEIN"/>
    <property type="match status" value="1"/>
</dbReference>
<name>A0A9P5SX48_9FUNG</name>
<evidence type="ECO:0000256" key="3">
    <source>
        <dbReference type="PROSITE-ProRule" id="PRU00221"/>
    </source>
</evidence>
<keyword evidence="2" id="KW-0677">Repeat</keyword>
<keyword evidence="7" id="KW-1185">Reference proteome</keyword>
<dbReference type="InterPro" id="IPR015943">
    <property type="entry name" value="WD40/YVTN_repeat-like_dom_sf"/>
</dbReference>
<dbReference type="EMBL" id="JAAAUY010000026">
    <property type="protein sequence ID" value="KAF9337457.1"/>
    <property type="molecule type" value="Genomic_DNA"/>
</dbReference>
<dbReference type="SUPFAM" id="SSF50978">
    <property type="entry name" value="WD40 repeat-like"/>
    <property type="match status" value="1"/>
</dbReference>
<proteinExistence type="predicted"/>
<dbReference type="InterPro" id="IPR019775">
    <property type="entry name" value="WD40_repeat_CS"/>
</dbReference>
<dbReference type="Gene3D" id="2.130.10.10">
    <property type="entry name" value="YVTN repeat-like/Quinoprotein amine dehydrogenase"/>
    <property type="match status" value="2"/>
</dbReference>
<keyword evidence="1 3" id="KW-0853">WD repeat</keyword>
<feature type="repeat" description="WD" evidence="3">
    <location>
        <begin position="255"/>
        <end position="288"/>
    </location>
</feature>
<feature type="repeat" description="WD" evidence="3">
    <location>
        <begin position="1"/>
        <end position="24"/>
    </location>
</feature>
<reference evidence="6" key="1">
    <citation type="journal article" date="2020" name="Fungal Divers.">
        <title>Resolving the Mortierellaceae phylogeny through synthesis of multi-gene phylogenetics and phylogenomics.</title>
        <authorList>
            <person name="Vandepol N."/>
            <person name="Liber J."/>
            <person name="Desiro A."/>
            <person name="Na H."/>
            <person name="Kennedy M."/>
            <person name="Barry K."/>
            <person name="Grigoriev I.V."/>
            <person name="Miller A.N."/>
            <person name="O'Donnell K."/>
            <person name="Stajich J.E."/>
            <person name="Bonito G."/>
        </authorList>
    </citation>
    <scope>NUCLEOTIDE SEQUENCE</scope>
    <source>
        <strain evidence="6">NVP1</strain>
    </source>
</reference>
<feature type="domain" description="Methyltransferase" evidence="5">
    <location>
        <begin position="455"/>
        <end position="634"/>
    </location>
</feature>
<dbReference type="PROSITE" id="PS50294">
    <property type="entry name" value="WD_REPEATS_REGION"/>
    <property type="match status" value="1"/>
</dbReference>
<dbReference type="InterPro" id="IPR001680">
    <property type="entry name" value="WD40_rpt"/>
</dbReference>
<dbReference type="PROSITE" id="PS50082">
    <property type="entry name" value="WD_REPEATS_2"/>
    <property type="match status" value="2"/>
</dbReference>
<evidence type="ECO:0000256" key="4">
    <source>
        <dbReference type="SAM" id="MobiDB-lite"/>
    </source>
</evidence>
<evidence type="ECO:0000313" key="6">
    <source>
        <dbReference type="EMBL" id="KAF9337457.1"/>
    </source>
</evidence>
<evidence type="ECO:0000256" key="1">
    <source>
        <dbReference type="ARBA" id="ARBA00022574"/>
    </source>
</evidence>
<dbReference type="InterPro" id="IPR025714">
    <property type="entry name" value="Methyltranfer_dom"/>
</dbReference>
<dbReference type="InterPro" id="IPR036322">
    <property type="entry name" value="WD40_repeat_dom_sf"/>
</dbReference>
<gene>
    <name evidence="6" type="ORF">BG006_004691</name>
</gene>
<evidence type="ECO:0000256" key="2">
    <source>
        <dbReference type="ARBA" id="ARBA00022737"/>
    </source>
</evidence>
<dbReference type="Pfam" id="PF13383">
    <property type="entry name" value="Methyltransf_22"/>
    <property type="match status" value="1"/>
</dbReference>
<dbReference type="Proteomes" id="UP000696485">
    <property type="component" value="Unassembled WGS sequence"/>
</dbReference>
<organism evidence="6 7">
    <name type="scientific">Podila minutissima</name>
    <dbReference type="NCBI Taxonomy" id="64525"/>
    <lineage>
        <taxon>Eukaryota</taxon>
        <taxon>Fungi</taxon>
        <taxon>Fungi incertae sedis</taxon>
        <taxon>Mucoromycota</taxon>
        <taxon>Mortierellomycotina</taxon>
        <taxon>Mortierellomycetes</taxon>
        <taxon>Mortierellales</taxon>
        <taxon>Mortierellaceae</taxon>
        <taxon>Podila</taxon>
    </lineage>
</organism>
<comment type="caution">
    <text evidence="6">The sequence shown here is derived from an EMBL/GenBank/DDBJ whole genome shotgun (WGS) entry which is preliminary data.</text>
</comment>
<sequence>MLASGSEDKSCRIWDVRSGKVHKALTGFDSSVTTTSFTPADSHTLYVGSGQKIYTYDLRMEALILSATDCAIKVYDGAEDEINQIQVNHKATYLASCDDSGDVRVLDLKTHKWMRPLERKHNNIAMTVQFIPKKELQALSGGMDKLVVAWDFYKNRATQQIQADTPLPNGASSKQLFNPPFVHSIAVHPSGTRSAVGLGDGTVQFLHMSVDPPTPPPVKDSDSSVAQNAPSTSKKNKKKASSSGGDGWLLGGRLVEAHGMPIASLEYAGFNQEWLVTSASNGTIAIWDERATRYECSKQLSRPKAGAALEPLPLGRPIAPLTEFRVSDVFERLNYVTTSKVTGGEGGQDKSLRRPRVAIAFGAAMLFSLSLFHSSAIFSAIIDNHPHYNVNQDVCSGFEHLNRIQADHSTADVVKNRLAKSESLYQKQLAQRDVFLNSHGYGQPGFSPWAKSDGRQPWWWYFQPAFNCPHEVERIGRINNGGKWVCGVSVLERPSAKKCVIYSLGVVDDSLFEAAMLERTNCEIWAFDASVNNVAGVSLGGKDKIENGYVYKTLPTIMKENGHTWIDVLKMDIEGKEWQVLSDLMNAYEGKILPFSQLQVEFHLNNADMGTDAAAFTRFKAWFERLEKFHLRPFWSELNLIPTLINPTMLPSYIKYCFINLAGDHSLLHD</sequence>
<dbReference type="PROSITE" id="PS00678">
    <property type="entry name" value="WD_REPEATS_1"/>
    <property type="match status" value="1"/>
</dbReference>
<evidence type="ECO:0000259" key="5">
    <source>
        <dbReference type="Pfam" id="PF13383"/>
    </source>
</evidence>
<accession>A0A9P5SX48</accession>
<dbReference type="AlphaFoldDB" id="A0A9P5SX48"/>
<dbReference type="Pfam" id="PF00400">
    <property type="entry name" value="WD40"/>
    <property type="match status" value="1"/>
</dbReference>
<dbReference type="SMART" id="SM00320">
    <property type="entry name" value="WD40"/>
    <property type="match status" value="5"/>
</dbReference>
<evidence type="ECO:0000313" key="7">
    <source>
        <dbReference type="Proteomes" id="UP000696485"/>
    </source>
</evidence>